<dbReference type="HOGENOM" id="CLU_504722_0_0_1"/>
<dbReference type="GO" id="GO:0003700">
    <property type="term" value="F:DNA-binding transcription factor activity"/>
    <property type="evidence" value="ECO:0007669"/>
    <property type="project" value="InterPro"/>
</dbReference>
<keyword evidence="13" id="KW-1185">Reference proteome</keyword>
<evidence type="ECO:0000256" key="2">
    <source>
        <dbReference type="ARBA" id="ARBA00004123"/>
    </source>
</evidence>
<evidence type="ECO:0000256" key="4">
    <source>
        <dbReference type="ARBA" id="ARBA00022722"/>
    </source>
</evidence>
<dbReference type="EnsemblPlants" id="OB01G21870.1">
    <property type="protein sequence ID" value="OB01G21870.1"/>
    <property type="gene ID" value="OB01G21870"/>
</dbReference>
<dbReference type="SUPFAM" id="SSF118290">
    <property type="entry name" value="WRKY DNA-binding domain"/>
    <property type="match status" value="1"/>
</dbReference>
<dbReference type="PANTHER" id="PTHR22930:SF259">
    <property type="entry name" value="OS08G0106900 PROTEIN"/>
    <property type="match status" value="1"/>
</dbReference>
<accession>J3KYY1</accession>
<comment type="subcellular location">
    <subcellularLocation>
        <location evidence="2">Nucleus</location>
    </subcellularLocation>
</comment>
<dbReference type="InterPro" id="IPR003657">
    <property type="entry name" value="WRKY_dom"/>
</dbReference>
<proteinExistence type="inferred from homology"/>
<dbReference type="Pfam" id="PF03106">
    <property type="entry name" value="WRKY"/>
    <property type="match status" value="1"/>
</dbReference>
<keyword evidence="10" id="KW-0539">Nucleus</keyword>
<reference evidence="12" key="1">
    <citation type="journal article" date="2013" name="Nat. Commun.">
        <title>Whole-genome sequencing of Oryza brachyantha reveals mechanisms underlying Oryza genome evolution.</title>
        <authorList>
            <person name="Chen J."/>
            <person name="Huang Q."/>
            <person name="Gao D."/>
            <person name="Wang J."/>
            <person name="Lang Y."/>
            <person name="Liu T."/>
            <person name="Li B."/>
            <person name="Bai Z."/>
            <person name="Luis Goicoechea J."/>
            <person name="Liang C."/>
            <person name="Chen C."/>
            <person name="Zhang W."/>
            <person name="Sun S."/>
            <person name="Liao Y."/>
            <person name="Zhang X."/>
            <person name="Yang L."/>
            <person name="Song C."/>
            <person name="Wang M."/>
            <person name="Shi J."/>
            <person name="Liu G."/>
            <person name="Liu J."/>
            <person name="Zhou H."/>
            <person name="Zhou W."/>
            <person name="Yu Q."/>
            <person name="An N."/>
            <person name="Chen Y."/>
            <person name="Cai Q."/>
            <person name="Wang B."/>
            <person name="Liu B."/>
            <person name="Min J."/>
            <person name="Huang Y."/>
            <person name="Wu H."/>
            <person name="Li Z."/>
            <person name="Zhang Y."/>
            <person name="Yin Y."/>
            <person name="Song W."/>
            <person name="Jiang J."/>
            <person name="Jackson S.A."/>
            <person name="Wing R.A."/>
            <person name="Wang J."/>
            <person name="Chen M."/>
        </authorList>
    </citation>
    <scope>NUCLEOTIDE SEQUENCE [LARGE SCALE GENOMIC DNA]</scope>
    <source>
        <strain evidence="12">cv. IRGC 101232</strain>
    </source>
</reference>
<evidence type="ECO:0000256" key="7">
    <source>
        <dbReference type="ARBA" id="ARBA00023015"/>
    </source>
</evidence>
<dbReference type="AlphaFoldDB" id="J3KYY1"/>
<comment type="similarity">
    <text evidence="3">Belongs to the HARBI1 family.</text>
</comment>
<evidence type="ECO:0000256" key="3">
    <source>
        <dbReference type="ARBA" id="ARBA00006958"/>
    </source>
</evidence>
<organism evidence="12">
    <name type="scientific">Oryza brachyantha</name>
    <name type="common">malo sina</name>
    <dbReference type="NCBI Taxonomy" id="4533"/>
    <lineage>
        <taxon>Eukaryota</taxon>
        <taxon>Viridiplantae</taxon>
        <taxon>Streptophyta</taxon>
        <taxon>Embryophyta</taxon>
        <taxon>Tracheophyta</taxon>
        <taxon>Spermatophyta</taxon>
        <taxon>Magnoliopsida</taxon>
        <taxon>Liliopsida</taxon>
        <taxon>Poales</taxon>
        <taxon>Poaceae</taxon>
        <taxon>BOP clade</taxon>
        <taxon>Oryzoideae</taxon>
        <taxon>Oryzeae</taxon>
        <taxon>Oryzinae</taxon>
        <taxon>Oryza</taxon>
    </lineage>
</organism>
<evidence type="ECO:0000256" key="9">
    <source>
        <dbReference type="ARBA" id="ARBA00023163"/>
    </source>
</evidence>
<dbReference type="GO" id="GO:0043565">
    <property type="term" value="F:sequence-specific DNA binding"/>
    <property type="evidence" value="ECO:0007669"/>
    <property type="project" value="InterPro"/>
</dbReference>
<dbReference type="PROSITE" id="PS50811">
    <property type="entry name" value="WRKY"/>
    <property type="match status" value="1"/>
</dbReference>
<evidence type="ECO:0000313" key="12">
    <source>
        <dbReference type="EnsemblPlants" id="OB01G21870.1"/>
    </source>
</evidence>
<evidence type="ECO:0000256" key="8">
    <source>
        <dbReference type="ARBA" id="ARBA00023125"/>
    </source>
</evidence>
<dbReference type="InterPro" id="IPR045249">
    <property type="entry name" value="HARBI1-like"/>
</dbReference>
<comment type="cofactor">
    <cofactor evidence="1">
        <name>a divalent metal cation</name>
        <dbReference type="ChEBI" id="CHEBI:60240"/>
    </cofactor>
</comment>
<dbReference type="Gramene" id="OB01G21870.1">
    <property type="protein sequence ID" value="OB01G21870.1"/>
    <property type="gene ID" value="OB01G21870"/>
</dbReference>
<evidence type="ECO:0000313" key="13">
    <source>
        <dbReference type="Proteomes" id="UP000006038"/>
    </source>
</evidence>
<evidence type="ECO:0000256" key="6">
    <source>
        <dbReference type="ARBA" id="ARBA00022801"/>
    </source>
</evidence>
<evidence type="ECO:0000256" key="5">
    <source>
        <dbReference type="ARBA" id="ARBA00022723"/>
    </source>
</evidence>
<dbReference type="InterPro" id="IPR036576">
    <property type="entry name" value="WRKY_dom_sf"/>
</dbReference>
<dbReference type="Gene3D" id="2.20.25.80">
    <property type="entry name" value="WRKY domain"/>
    <property type="match status" value="1"/>
</dbReference>
<dbReference type="Proteomes" id="UP000006038">
    <property type="component" value="Chromosome 1"/>
</dbReference>
<keyword evidence="7" id="KW-0805">Transcription regulation</keyword>
<evidence type="ECO:0000256" key="10">
    <source>
        <dbReference type="ARBA" id="ARBA00023242"/>
    </source>
</evidence>
<keyword evidence="4" id="KW-0540">Nuclease</keyword>
<protein>
    <recommendedName>
        <fullName evidence="11">WRKY domain-containing protein</fullName>
    </recommendedName>
</protein>
<dbReference type="InterPro" id="IPR027806">
    <property type="entry name" value="HARBI1_dom"/>
</dbReference>
<reference evidence="12" key="2">
    <citation type="submission" date="2013-04" db="UniProtKB">
        <authorList>
            <consortium name="EnsemblPlants"/>
        </authorList>
    </citation>
    <scope>IDENTIFICATION</scope>
</reference>
<sequence length="540" mass="59913">MWCNFCNGAEAAAAEAAPPPPPSRPRRGGGWVVPGARLSLRSGTFWRQADGEEKGGRRGEIKEVDFFLASRDAAAARRHDDGFRGTHGGGGGGGGRDDVNIGLDLLTTATGGAAPAVSGEGDAAENHRKEAATAAVDAELRRVVEENRRLRGMLDELTRSYSALYHQWLQATQQQNHRHPDLIMSNNRSSLSQISDGCQWRKYGQKMAKGNPCPRAYYRCTMANGCPVRKQVGLAHEKGGGLLRPTSRVECERRSGETVSRYFNKVLHAVRELRDELIKPPSLDTPTKIAGNPRWDPYFKDCIGAIDGTHIRASVRKNMESSFRGRKTHATQNVMAAVDFDLRFTYILAGWEETAHDAVVLRDALDRENGLVVPQGKFYLVDAGYGAKPGFLPPFRVVRYHLNEWGNNPVQNEKKLFNFRHSSLRVTVERAFGALKRRFKILDDATPFFPFPTQVDIVEMDSSNGKGGSTHASWTSTMSSFMLSHLANLVASGIRTSSCFKQVHLNACARALNEMFCTTLTGDQIKNHLKTWQKKVWQDK</sequence>
<dbReference type="GO" id="GO:0016787">
    <property type="term" value="F:hydrolase activity"/>
    <property type="evidence" value="ECO:0007669"/>
    <property type="project" value="UniProtKB-KW"/>
</dbReference>
<feature type="domain" description="WRKY" evidence="11">
    <location>
        <begin position="189"/>
        <end position="232"/>
    </location>
</feature>
<name>J3KYY1_ORYBR</name>
<keyword evidence="5" id="KW-0479">Metal-binding</keyword>
<dbReference type="GO" id="GO:0046872">
    <property type="term" value="F:metal ion binding"/>
    <property type="evidence" value="ECO:0007669"/>
    <property type="project" value="UniProtKB-KW"/>
</dbReference>
<dbReference type="SMART" id="SM00774">
    <property type="entry name" value="WRKY"/>
    <property type="match status" value="1"/>
</dbReference>
<keyword evidence="6" id="KW-0378">Hydrolase</keyword>
<keyword evidence="9" id="KW-0804">Transcription</keyword>
<keyword evidence="8" id="KW-0238">DNA-binding</keyword>
<dbReference type="GO" id="GO:0004518">
    <property type="term" value="F:nuclease activity"/>
    <property type="evidence" value="ECO:0007669"/>
    <property type="project" value="UniProtKB-KW"/>
</dbReference>
<evidence type="ECO:0000256" key="1">
    <source>
        <dbReference type="ARBA" id="ARBA00001968"/>
    </source>
</evidence>
<dbReference type="Pfam" id="PF13359">
    <property type="entry name" value="DDE_Tnp_4"/>
    <property type="match status" value="1"/>
</dbReference>
<dbReference type="GO" id="GO:0005634">
    <property type="term" value="C:nucleus"/>
    <property type="evidence" value="ECO:0007669"/>
    <property type="project" value="UniProtKB-SubCell"/>
</dbReference>
<evidence type="ECO:0000259" key="11">
    <source>
        <dbReference type="PROSITE" id="PS50811"/>
    </source>
</evidence>
<dbReference type="PANTHER" id="PTHR22930">
    <property type="match status" value="1"/>
</dbReference>
<dbReference type="eggNOG" id="KOG4585">
    <property type="taxonomic scope" value="Eukaryota"/>
</dbReference>